<keyword evidence="4" id="KW-1185">Reference proteome</keyword>
<dbReference type="EMBL" id="ML180511">
    <property type="protein sequence ID" value="THU77218.1"/>
    <property type="molecule type" value="Genomic_DNA"/>
</dbReference>
<evidence type="ECO:0000256" key="1">
    <source>
        <dbReference type="SAM" id="MobiDB-lite"/>
    </source>
</evidence>
<dbReference type="InterPro" id="IPR054289">
    <property type="entry name" value="DUF7025"/>
</dbReference>
<organism evidence="3 4">
    <name type="scientific">Dendrothele bispora (strain CBS 962.96)</name>
    <dbReference type="NCBI Taxonomy" id="1314807"/>
    <lineage>
        <taxon>Eukaryota</taxon>
        <taxon>Fungi</taxon>
        <taxon>Dikarya</taxon>
        <taxon>Basidiomycota</taxon>
        <taxon>Agaricomycotina</taxon>
        <taxon>Agaricomycetes</taxon>
        <taxon>Agaricomycetidae</taxon>
        <taxon>Agaricales</taxon>
        <taxon>Agaricales incertae sedis</taxon>
        <taxon>Dendrothele</taxon>
    </lineage>
</organism>
<dbReference type="PANTHER" id="PTHR46411:SF2">
    <property type="entry name" value="AAA+ ATPASE DOMAIN-CONTAINING PROTEIN"/>
    <property type="match status" value="1"/>
</dbReference>
<dbReference type="AlphaFoldDB" id="A0A4S8KPI3"/>
<dbReference type="SUPFAM" id="SSF52540">
    <property type="entry name" value="P-loop containing nucleoside triphosphate hydrolases"/>
    <property type="match status" value="1"/>
</dbReference>
<accession>A0A4S8KPI3</accession>
<dbReference type="SMART" id="SM00382">
    <property type="entry name" value="AAA"/>
    <property type="match status" value="1"/>
</dbReference>
<name>A0A4S8KPI3_DENBC</name>
<dbReference type="CDD" id="cd19481">
    <property type="entry name" value="RecA-like_protease"/>
    <property type="match status" value="1"/>
</dbReference>
<gene>
    <name evidence="3" type="ORF">K435DRAFT_738641</name>
</gene>
<reference evidence="3 4" key="1">
    <citation type="journal article" date="2019" name="Nat. Ecol. Evol.">
        <title>Megaphylogeny resolves global patterns of mushroom evolution.</title>
        <authorList>
            <person name="Varga T."/>
            <person name="Krizsan K."/>
            <person name="Foldi C."/>
            <person name="Dima B."/>
            <person name="Sanchez-Garcia M."/>
            <person name="Sanchez-Ramirez S."/>
            <person name="Szollosi G.J."/>
            <person name="Szarkandi J.G."/>
            <person name="Papp V."/>
            <person name="Albert L."/>
            <person name="Andreopoulos W."/>
            <person name="Angelini C."/>
            <person name="Antonin V."/>
            <person name="Barry K.W."/>
            <person name="Bougher N.L."/>
            <person name="Buchanan P."/>
            <person name="Buyck B."/>
            <person name="Bense V."/>
            <person name="Catcheside P."/>
            <person name="Chovatia M."/>
            <person name="Cooper J."/>
            <person name="Damon W."/>
            <person name="Desjardin D."/>
            <person name="Finy P."/>
            <person name="Geml J."/>
            <person name="Haridas S."/>
            <person name="Hughes K."/>
            <person name="Justo A."/>
            <person name="Karasinski D."/>
            <person name="Kautmanova I."/>
            <person name="Kiss B."/>
            <person name="Kocsube S."/>
            <person name="Kotiranta H."/>
            <person name="LaButti K.M."/>
            <person name="Lechner B.E."/>
            <person name="Liimatainen K."/>
            <person name="Lipzen A."/>
            <person name="Lukacs Z."/>
            <person name="Mihaltcheva S."/>
            <person name="Morgado L.N."/>
            <person name="Niskanen T."/>
            <person name="Noordeloos M.E."/>
            <person name="Ohm R.A."/>
            <person name="Ortiz-Santana B."/>
            <person name="Ovrebo C."/>
            <person name="Racz N."/>
            <person name="Riley R."/>
            <person name="Savchenko A."/>
            <person name="Shiryaev A."/>
            <person name="Soop K."/>
            <person name="Spirin V."/>
            <person name="Szebenyi C."/>
            <person name="Tomsovsky M."/>
            <person name="Tulloss R.E."/>
            <person name="Uehling J."/>
            <person name="Grigoriev I.V."/>
            <person name="Vagvolgyi C."/>
            <person name="Papp T."/>
            <person name="Martin F.M."/>
            <person name="Miettinen O."/>
            <person name="Hibbett D.S."/>
            <person name="Nagy L.G."/>
        </authorList>
    </citation>
    <scope>NUCLEOTIDE SEQUENCE [LARGE SCALE GENOMIC DNA]</scope>
    <source>
        <strain evidence="3 4">CBS 962.96</strain>
    </source>
</reference>
<sequence length="629" mass="71364">MSTESTAQIPQGTSREQAKPSRPRTLIARYDQYFDLRTFSVTLRKTSKTEQAKKINGKDPVLVIRRIINHKGQYQRTDVDIRSLRLRDVFVEMNKDVLGFRLTGDPATTNPQLFFHCRHGLLERLTAEQAKETPDEALMTDLNAAIDFANEHHHQTLSEVEGLLQHQEITFEHLWTIFPPNIHVYHRLKFTEQDAIMYARSFSYEIRVIDDVDVNFGVVLCDFITHDGNVFGFARRRVDIKEFLGSLAIQDLDIYPLQYHSRKDELRGSAVQRGEKFARINKSLSYNEVAGASVIDVVQEDEAKPAKIYSYGRLVVDPVTFRRFNPDTTYNIDVYKAINPDNMTKDEHMICSPFVLGFCLGTKLWGGFALDRIHDIDWSDEPFSSLVLSSRQKMLIHALVKQHAEGTKLFDDVVRGKGKGLIGLLTGNPGCGKTLTAEAVAEVTRRPLYVVSTGELGTSPEQVDKQLQKILELAQIWNAVVLLDEAEVFLQARSGDDIARNALVSIFLRQLEYYQGILILTTNMAAQFDPAMESRIHFCVHYPDLDHNSRRQIWEMFLKKSAPNATQVIINDEALDRLSHIPLNGRQIKNVVSSAQSIAVQSGESLSPKHIDTVLEVLNDWKKARGDSA</sequence>
<dbReference type="GO" id="GO:0005524">
    <property type="term" value="F:ATP binding"/>
    <property type="evidence" value="ECO:0007669"/>
    <property type="project" value="InterPro"/>
</dbReference>
<evidence type="ECO:0000313" key="4">
    <source>
        <dbReference type="Proteomes" id="UP000297245"/>
    </source>
</evidence>
<dbReference type="InterPro" id="IPR003593">
    <property type="entry name" value="AAA+_ATPase"/>
</dbReference>
<evidence type="ECO:0000313" key="3">
    <source>
        <dbReference type="EMBL" id="THU77218.1"/>
    </source>
</evidence>
<evidence type="ECO:0000259" key="2">
    <source>
        <dbReference type="SMART" id="SM00382"/>
    </source>
</evidence>
<dbReference type="GO" id="GO:0016887">
    <property type="term" value="F:ATP hydrolysis activity"/>
    <property type="evidence" value="ECO:0007669"/>
    <property type="project" value="InterPro"/>
</dbReference>
<dbReference type="Proteomes" id="UP000297245">
    <property type="component" value="Unassembled WGS sequence"/>
</dbReference>
<keyword evidence="3" id="KW-0378">Hydrolase</keyword>
<dbReference type="Pfam" id="PF22942">
    <property type="entry name" value="DUF7025"/>
    <property type="match status" value="1"/>
</dbReference>
<dbReference type="PANTHER" id="PTHR46411">
    <property type="entry name" value="FAMILY ATPASE, PUTATIVE-RELATED"/>
    <property type="match status" value="1"/>
</dbReference>
<dbReference type="Gene3D" id="3.40.50.300">
    <property type="entry name" value="P-loop containing nucleotide triphosphate hydrolases"/>
    <property type="match status" value="1"/>
</dbReference>
<proteinExistence type="predicted"/>
<feature type="region of interest" description="Disordered" evidence="1">
    <location>
        <begin position="1"/>
        <end position="22"/>
    </location>
</feature>
<dbReference type="OrthoDB" id="10042665at2759"/>
<feature type="domain" description="AAA+ ATPase" evidence="2">
    <location>
        <begin position="419"/>
        <end position="546"/>
    </location>
</feature>
<dbReference type="InterPro" id="IPR003959">
    <property type="entry name" value="ATPase_AAA_core"/>
</dbReference>
<dbReference type="InterPro" id="IPR027417">
    <property type="entry name" value="P-loop_NTPase"/>
</dbReference>
<feature type="compositionally biased region" description="Polar residues" evidence="1">
    <location>
        <begin position="1"/>
        <end position="15"/>
    </location>
</feature>
<protein>
    <submittedName>
        <fullName evidence="3">P-loop containing nucleoside triphosphate hydrolase protein</fullName>
    </submittedName>
</protein>
<dbReference type="Pfam" id="PF00004">
    <property type="entry name" value="AAA"/>
    <property type="match status" value="1"/>
</dbReference>